<feature type="domain" description="HhH-GPD" evidence="10">
    <location>
        <begin position="54"/>
        <end position="202"/>
    </location>
</feature>
<evidence type="ECO:0000259" key="10">
    <source>
        <dbReference type="SMART" id="SM00478"/>
    </source>
</evidence>
<keyword evidence="11" id="KW-0540">Nuclease</keyword>
<dbReference type="EMBL" id="PCSU01000091">
    <property type="protein sequence ID" value="PIP56056.1"/>
    <property type="molecule type" value="Genomic_DNA"/>
</dbReference>
<protein>
    <submittedName>
        <fullName evidence="11">Endonuclease III</fullName>
    </submittedName>
</protein>
<dbReference type="GO" id="GO:0034039">
    <property type="term" value="F:8-oxo-7,8-dihydroguanine DNA N-glycosylase activity"/>
    <property type="evidence" value="ECO:0007669"/>
    <property type="project" value="TreeGrafter"/>
</dbReference>
<evidence type="ECO:0000313" key="12">
    <source>
        <dbReference type="Proteomes" id="UP000228495"/>
    </source>
</evidence>
<comment type="caution">
    <text evidence="11">The sequence shown here is derived from an EMBL/GenBank/DDBJ whole genome shotgun (WGS) entry which is preliminary data.</text>
</comment>
<evidence type="ECO:0000256" key="9">
    <source>
        <dbReference type="ARBA" id="ARBA00023295"/>
    </source>
</evidence>
<keyword evidence="3" id="KW-0479">Metal-binding</keyword>
<proteinExistence type="inferred from homology"/>
<evidence type="ECO:0000256" key="7">
    <source>
        <dbReference type="ARBA" id="ARBA00023014"/>
    </source>
</evidence>
<evidence type="ECO:0000256" key="8">
    <source>
        <dbReference type="ARBA" id="ARBA00023204"/>
    </source>
</evidence>
<accession>A0A2H0BEG8</accession>
<reference evidence="11 12" key="1">
    <citation type="submission" date="2017-09" db="EMBL/GenBank/DDBJ databases">
        <title>Depth-based differentiation of microbial function through sediment-hosted aquifers and enrichment of novel symbionts in the deep terrestrial subsurface.</title>
        <authorList>
            <person name="Probst A.J."/>
            <person name="Ladd B."/>
            <person name="Jarett J.K."/>
            <person name="Geller-Mcgrath D.E."/>
            <person name="Sieber C.M."/>
            <person name="Emerson J.B."/>
            <person name="Anantharaman K."/>
            <person name="Thomas B.C."/>
            <person name="Malmstrom R."/>
            <person name="Stieglmeier M."/>
            <person name="Klingl A."/>
            <person name="Woyke T."/>
            <person name="Ryan C.M."/>
            <person name="Banfield J.F."/>
        </authorList>
    </citation>
    <scope>NUCLEOTIDE SEQUENCE [LARGE SCALE GENOMIC DNA]</scope>
    <source>
        <strain evidence="11">CG22_combo_CG10-13_8_21_14_all_39_12</strain>
    </source>
</reference>
<evidence type="ECO:0000313" key="11">
    <source>
        <dbReference type="EMBL" id="PIP56056.1"/>
    </source>
</evidence>
<dbReference type="Gene3D" id="1.10.1670.10">
    <property type="entry name" value="Helix-hairpin-Helix base-excision DNA repair enzymes (C-terminal)"/>
    <property type="match status" value="1"/>
</dbReference>
<keyword evidence="11" id="KW-0255">Endonuclease</keyword>
<dbReference type="AlphaFoldDB" id="A0A2H0BEG8"/>
<gene>
    <name evidence="11" type="ORF">COX05_05010</name>
</gene>
<evidence type="ECO:0000256" key="5">
    <source>
        <dbReference type="ARBA" id="ARBA00022801"/>
    </source>
</evidence>
<keyword evidence="9" id="KW-0326">Glycosidase</keyword>
<keyword evidence="6" id="KW-0408">Iron</keyword>
<evidence type="ECO:0000256" key="6">
    <source>
        <dbReference type="ARBA" id="ARBA00023004"/>
    </source>
</evidence>
<dbReference type="SMART" id="SM00478">
    <property type="entry name" value="ENDO3c"/>
    <property type="match status" value="1"/>
</dbReference>
<keyword evidence="4" id="KW-0227">DNA damage</keyword>
<evidence type="ECO:0000256" key="4">
    <source>
        <dbReference type="ARBA" id="ARBA00022763"/>
    </source>
</evidence>
<comment type="similarity">
    <text evidence="2">Belongs to the Nth/MutY family.</text>
</comment>
<dbReference type="Proteomes" id="UP000228495">
    <property type="component" value="Unassembled WGS sequence"/>
</dbReference>
<keyword evidence="8" id="KW-0234">DNA repair</keyword>
<sequence length="282" mass="32450">MITIPNFSHYKKPLTPHIILKFQNHILDFYSTNKRDFAWRQTTDPYKILVSEIMLQQTQTARVTTYYKNFLNTFPTVKALANASLKDVLTLWQGLGYNRRAKHLHTSAGEIVERFDGHIPSTNLDLQGLGGIGPNTAGAIMAYAFNQPITFIETNIRSVYLHTFYRNFENISDKELLPLIEQTVDINNPRDWYYALTDYGVYIKSQIVNPSRKSKHYAKQSKFKGSQRQIRAAIVRYLVQNDTATKTQLYSLPFDNKDIDANLKKLISEKMVTGNGLVFTVQ</sequence>
<dbReference type="PANTHER" id="PTHR42944:SF1">
    <property type="entry name" value="ADENINE DNA GLYCOSYLASE"/>
    <property type="match status" value="1"/>
</dbReference>
<organism evidence="11 12">
    <name type="scientific">candidate division WWE3 bacterium CG22_combo_CG10-13_8_21_14_all_39_12</name>
    <dbReference type="NCBI Taxonomy" id="1975094"/>
    <lineage>
        <taxon>Bacteria</taxon>
        <taxon>Katanobacteria</taxon>
    </lineage>
</organism>
<dbReference type="GO" id="GO:0006284">
    <property type="term" value="P:base-excision repair"/>
    <property type="evidence" value="ECO:0007669"/>
    <property type="project" value="InterPro"/>
</dbReference>
<keyword evidence="7" id="KW-0411">Iron-sulfur</keyword>
<dbReference type="CDD" id="cd00056">
    <property type="entry name" value="ENDO3c"/>
    <property type="match status" value="1"/>
</dbReference>
<evidence type="ECO:0000256" key="2">
    <source>
        <dbReference type="ARBA" id="ARBA00008343"/>
    </source>
</evidence>
<dbReference type="GO" id="GO:0035485">
    <property type="term" value="F:adenine/guanine mispair binding"/>
    <property type="evidence" value="ECO:0007669"/>
    <property type="project" value="TreeGrafter"/>
</dbReference>
<dbReference type="InterPro" id="IPR011257">
    <property type="entry name" value="DNA_glycosylase"/>
</dbReference>
<evidence type="ECO:0000256" key="1">
    <source>
        <dbReference type="ARBA" id="ARBA00001966"/>
    </source>
</evidence>
<comment type="cofactor">
    <cofactor evidence="1">
        <name>[4Fe-4S] cluster</name>
        <dbReference type="ChEBI" id="CHEBI:49883"/>
    </cofactor>
</comment>
<dbReference type="PANTHER" id="PTHR42944">
    <property type="entry name" value="ADENINE DNA GLYCOSYLASE"/>
    <property type="match status" value="1"/>
</dbReference>
<name>A0A2H0BEG8_UNCKA</name>
<dbReference type="GO" id="GO:0032357">
    <property type="term" value="F:oxidized purine DNA binding"/>
    <property type="evidence" value="ECO:0007669"/>
    <property type="project" value="TreeGrafter"/>
</dbReference>
<dbReference type="GO" id="GO:0006298">
    <property type="term" value="P:mismatch repair"/>
    <property type="evidence" value="ECO:0007669"/>
    <property type="project" value="TreeGrafter"/>
</dbReference>
<dbReference type="InterPro" id="IPR044298">
    <property type="entry name" value="MIG/MutY"/>
</dbReference>
<dbReference type="GO" id="GO:0000701">
    <property type="term" value="F:purine-specific mismatch base pair DNA N-glycosylase activity"/>
    <property type="evidence" value="ECO:0007669"/>
    <property type="project" value="TreeGrafter"/>
</dbReference>
<dbReference type="GO" id="GO:0051536">
    <property type="term" value="F:iron-sulfur cluster binding"/>
    <property type="evidence" value="ECO:0007669"/>
    <property type="project" value="UniProtKB-KW"/>
</dbReference>
<keyword evidence="5" id="KW-0378">Hydrolase</keyword>
<dbReference type="Pfam" id="PF00730">
    <property type="entry name" value="HhH-GPD"/>
    <property type="match status" value="1"/>
</dbReference>
<dbReference type="InterPro" id="IPR003265">
    <property type="entry name" value="HhH-GPD_domain"/>
</dbReference>
<evidence type="ECO:0000256" key="3">
    <source>
        <dbReference type="ARBA" id="ARBA00022723"/>
    </source>
</evidence>
<dbReference type="InterPro" id="IPR023170">
    <property type="entry name" value="HhH_base_excis_C"/>
</dbReference>
<dbReference type="SUPFAM" id="SSF48150">
    <property type="entry name" value="DNA-glycosylase"/>
    <property type="match status" value="1"/>
</dbReference>
<dbReference type="GO" id="GO:0004519">
    <property type="term" value="F:endonuclease activity"/>
    <property type="evidence" value="ECO:0007669"/>
    <property type="project" value="UniProtKB-KW"/>
</dbReference>
<dbReference type="GO" id="GO:0046872">
    <property type="term" value="F:metal ion binding"/>
    <property type="evidence" value="ECO:0007669"/>
    <property type="project" value="UniProtKB-KW"/>
</dbReference>
<dbReference type="Gene3D" id="1.10.340.30">
    <property type="entry name" value="Hypothetical protein, domain 2"/>
    <property type="match status" value="1"/>
</dbReference>